<feature type="compositionally biased region" description="Low complexity" evidence="4">
    <location>
        <begin position="11"/>
        <end position="59"/>
    </location>
</feature>
<dbReference type="Gene3D" id="3.40.50.1360">
    <property type="match status" value="1"/>
</dbReference>
<dbReference type="InterPro" id="IPR037171">
    <property type="entry name" value="NagB/RpiA_transferase-like"/>
</dbReference>
<dbReference type="SUPFAM" id="SSF46785">
    <property type="entry name" value="Winged helix' DNA-binding domain"/>
    <property type="match status" value="1"/>
</dbReference>
<dbReference type="InterPro" id="IPR036388">
    <property type="entry name" value="WH-like_DNA-bd_sf"/>
</dbReference>
<name>A0A1Y3U5Y3_9ACTN</name>
<keyword evidence="2" id="KW-0238">DNA-binding</keyword>
<dbReference type="PANTHER" id="PTHR30363:SF44">
    <property type="entry name" value="AGA OPERON TRANSCRIPTIONAL REPRESSOR-RELATED"/>
    <property type="match status" value="1"/>
</dbReference>
<evidence type="ECO:0000259" key="5">
    <source>
        <dbReference type="PROSITE" id="PS51000"/>
    </source>
</evidence>
<sequence>MQRHLERHVMADQTTSTPSAPASERASANAAATTAAPAQAQAPAPSAAMAASEQAAAQADARDRHMLASERRGLILSMLRDHGSVSVSDVRARCGVSAVTIRNDLAYLEDEGRLKRIHGGAVPASEYIVPVVSKRIHKNVRAKQAIAQAAAERVRDGEMILVGSGSTTLEFVKALTEKQNLTIVTNSCHIIEFAEQHMPQVTIISTGGQLARTWRHYTGSFLAASLADVYVDQVFLGADGFEPSFGFLAEYEETARAKVEFMRHARSKIILMDATKVGASQLFLRFAKPHDVDCVIMDYDPEGLVASACNDGARPVQVLETLA</sequence>
<evidence type="ECO:0000256" key="4">
    <source>
        <dbReference type="SAM" id="MobiDB-lite"/>
    </source>
</evidence>
<dbReference type="InterPro" id="IPR050313">
    <property type="entry name" value="Carb_Metab_HTH_regulators"/>
</dbReference>
<organism evidence="6 7">
    <name type="scientific">Enorma massiliensis</name>
    <dbReference type="NCBI Taxonomy" id="1472761"/>
    <lineage>
        <taxon>Bacteria</taxon>
        <taxon>Bacillati</taxon>
        <taxon>Actinomycetota</taxon>
        <taxon>Coriobacteriia</taxon>
        <taxon>Coriobacteriales</taxon>
        <taxon>Coriobacteriaceae</taxon>
        <taxon>Enorma</taxon>
    </lineage>
</organism>
<dbReference type="SMART" id="SM01134">
    <property type="entry name" value="DeoRC"/>
    <property type="match status" value="1"/>
</dbReference>
<comment type="caution">
    <text evidence="6">The sequence shown here is derived from an EMBL/GenBank/DDBJ whole genome shotgun (WGS) entry which is preliminary data.</text>
</comment>
<dbReference type="InterPro" id="IPR036390">
    <property type="entry name" value="WH_DNA-bd_sf"/>
</dbReference>
<evidence type="ECO:0000256" key="1">
    <source>
        <dbReference type="ARBA" id="ARBA00023015"/>
    </source>
</evidence>
<protein>
    <recommendedName>
        <fullName evidence="5">HTH deoR-type domain-containing protein</fullName>
    </recommendedName>
</protein>
<evidence type="ECO:0000313" key="6">
    <source>
        <dbReference type="EMBL" id="OUN44182.1"/>
    </source>
</evidence>
<keyword evidence="7" id="KW-1185">Reference proteome</keyword>
<keyword evidence="1" id="KW-0805">Transcription regulation</keyword>
<dbReference type="GO" id="GO:0003677">
    <property type="term" value="F:DNA binding"/>
    <property type="evidence" value="ECO:0007669"/>
    <property type="project" value="UniProtKB-KW"/>
</dbReference>
<dbReference type="PANTHER" id="PTHR30363">
    <property type="entry name" value="HTH-TYPE TRANSCRIPTIONAL REGULATOR SRLR-RELATED"/>
    <property type="match status" value="1"/>
</dbReference>
<dbReference type="InterPro" id="IPR018356">
    <property type="entry name" value="Tscrpt_reg_HTH_DeoR_CS"/>
</dbReference>
<keyword evidence="3" id="KW-0804">Transcription</keyword>
<dbReference type="Pfam" id="PF00455">
    <property type="entry name" value="DeoRC"/>
    <property type="match status" value="1"/>
</dbReference>
<dbReference type="SMART" id="SM00420">
    <property type="entry name" value="HTH_DEOR"/>
    <property type="match status" value="1"/>
</dbReference>
<evidence type="ECO:0000256" key="3">
    <source>
        <dbReference type="ARBA" id="ARBA00023163"/>
    </source>
</evidence>
<dbReference type="InterPro" id="IPR014036">
    <property type="entry name" value="DeoR-like_C"/>
</dbReference>
<feature type="region of interest" description="Disordered" evidence="4">
    <location>
        <begin position="1"/>
        <end position="63"/>
    </location>
</feature>
<dbReference type="InterPro" id="IPR001034">
    <property type="entry name" value="DeoR_HTH"/>
</dbReference>
<dbReference type="EMBL" id="NFHO01000002">
    <property type="protein sequence ID" value="OUN44182.1"/>
    <property type="molecule type" value="Genomic_DNA"/>
</dbReference>
<reference evidence="7" key="1">
    <citation type="submission" date="2017-04" db="EMBL/GenBank/DDBJ databases">
        <title>Function of individual gut microbiota members based on whole genome sequencing of pure cultures obtained from chicken caecum.</title>
        <authorList>
            <person name="Medvecky M."/>
            <person name="Cejkova D."/>
            <person name="Polansky O."/>
            <person name="Karasova D."/>
            <person name="Kubasova T."/>
            <person name="Cizek A."/>
            <person name="Rychlik I."/>
        </authorList>
    </citation>
    <scope>NUCLEOTIDE SEQUENCE [LARGE SCALE GENOMIC DNA]</scope>
    <source>
        <strain evidence="7">An70</strain>
    </source>
</reference>
<feature type="domain" description="HTH deoR-type" evidence="5">
    <location>
        <begin position="68"/>
        <end position="123"/>
    </location>
</feature>
<dbReference type="SUPFAM" id="SSF100950">
    <property type="entry name" value="NagB/RpiA/CoA transferase-like"/>
    <property type="match status" value="1"/>
</dbReference>
<dbReference type="AlphaFoldDB" id="A0A1Y3U5Y3"/>
<dbReference type="GO" id="GO:0003700">
    <property type="term" value="F:DNA-binding transcription factor activity"/>
    <property type="evidence" value="ECO:0007669"/>
    <property type="project" value="InterPro"/>
</dbReference>
<gene>
    <name evidence="6" type="ORF">B5G21_02655</name>
</gene>
<proteinExistence type="predicted"/>
<dbReference type="Pfam" id="PF08220">
    <property type="entry name" value="HTH_DeoR"/>
    <property type="match status" value="1"/>
</dbReference>
<accession>A0A1Y3U5Y3</accession>
<dbReference type="STRING" id="1118060.GCA_000311845_01601"/>
<dbReference type="Proteomes" id="UP000196560">
    <property type="component" value="Unassembled WGS sequence"/>
</dbReference>
<dbReference type="PROSITE" id="PS51000">
    <property type="entry name" value="HTH_DEOR_2"/>
    <property type="match status" value="1"/>
</dbReference>
<evidence type="ECO:0000313" key="7">
    <source>
        <dbReference type="Proteomes" id="UP000196560"/>
    </source>
</evidence>
<dbReference type="eggNOG" id="COG1349">
    <property type="taxonomic scope" value="Bacteria"/>
</dbReference>
<dbReference type="Gene3D" id="1.10.10.10">
    <property type="entry name" value="Winged helix-like DNA-binding domain superfamily/Winged helix DNA-binding domain"/>
    <property type="match status" value="1"/>
</dbReference>
<evidence type="ECO:0000256" key="2">
    <source>
        <dbReference type="ARBA" id="ARBA00023125"/>
    </source>
</evidence>
<dbReference type="PROSITE" id="PS00894">
    <property type="entry name" value="HTH_DEOR_1"/>
    <property type="match status" value="1"/>
</dbReference>